<proteinExistence type="predicted"/>
<keyword evidence="2" id="KW-0808">Transferase</keyword>
<dbReference type="SUPFAM" id="SSF53335">
    <property type="entry name" value="S-adenosyl-L-methionine-dependent methyltransferases"/>
    <property type="match status" value="1"/>
</dbReference>
<feature type="domain" description="Methyltransferase type 11" evidence="1">
    <location>
        <begin position="74"/>
        <end position="126"/>
    </location>
</feature>
<name>A0A3D8M3J1_9ALTE</name>
<dbReference type="GO" id="GO:0008757">
    <property type="term" value="F:S-adenosylmethionine-dependent methyltransferase activity"/>
    <property type="evidence" value="ECO:0007669"/>
    <property type="project" value="InterPro"/>
</dbReference>
<evidence type="ECO:0000259" key="1">
    <source>
        <dbReference type="Pfam" id="PF08241"/>
    </source>
</evidence>
<dbReference type="EMBL" id="QRHA01000012">
    <property type="protein sequence ID" value="RDV24307.1"/>
    <property type="molecule type" value="Genomic_DNA"/>
</dbReference>
<dbReference type="OrthoDB" id="6191410at2"/>
<dbReference type="InterPro" id="IPR013216">
    <property type="entry name" value="Methyltransf_11"/>
</dbReference>
<accession>A0A3D8M3J1</accession>
<keyword evidence="3" id="KW-1185">Reference proteome</keyword>
<dbReference type="Proteomes" id="UP000256561">
    <property type="component" value="Unassembled WGS sequence"/>
</dbReference>
<keyword evidence="2" id="KW-0489">Methyltransferase</keyword>
<dbReference type="GO" id="GO:0032259">
    <property type="term" value="P:methylation"/>
    <property type="evidence" value="ECO:0007669"/>
    <property type="project" value="UniProtKB-KW"/>
</dbReference>
<comment type="caution">
    <text evidence="2">The sequence shown here is derived from an EMBL/GenBank/DDBJ whole genome shotgun (WGS) entry which is preliminary data.</text>
</comment>
<protein>
    <submittedName>
        <fullName evidence="2">SAM-dependent methyltransferase</fullName>
    </submittedName>
</protein>
<organism evidence="2 3">
    <name type="scientific">Alteromonas aestuariivivens</name>
    <dbReference type="NCBI Taxonomy" id="1938339"/>
    <lineage>
        <taxon>Bacteria</taxon>
        <taxon>Pseudomonadati</taxon>
        <taxon>Pseudomonadota</taxon>
        <taxon>Gammaproteobacteria</taxon>
        <taxon>Alteromonadales</taxon>
        <taxon>Alteromonadaceae</taxon>
        <taxon>Alteromonas/Salinimonas group</taxon>
        <taxon>Alteromonas</taxon>
    </lineage>
</organism>
<evidence type="ECO:0000313" key="2">
    <source>
        <dbReference type="EMBL" id="RDV24307.1"/>
    </source>
</evidence>
<dbReference type="Gene3D" id="3.40.50.150">
    <property type="entry name" value="Vaccinia Virus protein VP39"/>
    <property type="match status" value="1"/>
</dbReference>
<sequence>MRSAFRKKEPRYPVDWNQFPAGEAIRQAIQSCCDDFSQRIFGYHFVKLGNLSVQIPLPKCSIRHHIHQARIINEQTGVLGKSHELPYVENSIDGFLLANELDFAQDPHQVLREVDRTITQSGYVIISGFNPYSMTGLGKYLPVKRGNMLHDARFFSAGRIKDWLQLLGFEIVEQRQILFSMLFFSYQFNVSPKWQEWLNRYCPWCGSVYVILARKRVWPMTVVKPKLRLEPRFSPVGASMREVTQIKKCRSQL</sequence>
<dbReference type="Pfam" id="PF08241">
    <property type="entry name" value="Methyltransf_11"/>
    <property type="match status" value="1"/>
</dbReference>
<gene>
    <name evidence="2" type="ORF">DXV75_15000</name>
</gene>
<dbReference type="InterPro" id="IPR029063">
    <property type="entry name" value="SAM-dependent_MTases_sf"/>
</dbReference>
<dbReference type="RefSeq" id="WP_115594237.1">
    <property type="nucleotide sequence ID" value="NZ_QRHA01000012.1"/>
</dbReference>
<reference evidence="3" key="1">
    <citation type="submission" date="2018-08" db="EMBL/GenBank/DDBJ databases">
        <authorList>
            <person name="Zhang J."/>
            <person name="Du Z.-J."/>
        </authorList>
    </citation>
    <scope>NUCLEOTIDE SEQUENCE [LARGE SCALE GENOMIC DNA]</scope>
    <source>
        <strain evidence="3">KCTC 52655</strain>
    </source>
</reference>
<dbReference type="AlphaFoldDB" id="A0A3D8M3J1"/>
<evidence type="ECO:0000313" key="3">
    <source>
        <dbReference type="Proteomes" id="UP000256561"/>
    </source>
</evidence>